<dbReference type="Proteomes" id="UP001177003">
    <property type="component" value="Chromosome 8"/>
</dbReference>
<organism evidence="1 2">
    <name type="scientific">Lactuca saligna</name>
    <name type="common">Willowleaf lettuce</name>
    <dbReference type="NCBI Taxonomy" id="75948"/>
    <lineage>
        <taxon>Eukaryota</taxon>
        <taxon>Viridiplantae</taxon>
        <taxon>Streptophyta</taxon>
        <taxon>Embryophyta</taxon>
        <taxon>Tracheophyta</taxon>
        <taxon>Spermatophyta</taxon>
        <taxon>Magnoliopsida</taxon>
        <taxon>eudicotyledons</taxon>
        <taxon>Gunneridae</taxon>
        <taxon>Pentapetalae</taxon>
        <taxon>asterids</taxon>
        <taxon>campanulids</taxon>
        <taxon>Asterales</taxon>
        <taxon>Asteraceae</taxon>
        <taxon>Cichorioideae</taxon>
        <taxon>Cichorieae</taxon>
        <taxon>Lactucinae</taxon>
        <taxon>Lactuca</taxon>
    </lineage>
</organism>
<gene>
    <name evidence="1" type="ORF">LSALG_LOCUS34876</name>
</gene>
<sequence>MLVSYILVIGKMDVEIVVVLRKKPTMQPKETLKDLDKMQNRRIMEDNWSMAYQQRDKTSLNIQRCCFCLPNKHPYSTSCLDYVLRLAKACKENDVADKKCFAYMIKWYITVRNTLLGLMTKLFKV</sequence>
<dbReference type="EMBL" id="OX465084">
    <property type="protein sequence ID" value="CAI9295963.1"/>
    <property type="molecule type" value="Genomic_DNA"/>
</dbReference>
<proteinExistence type="predicted"/>
<name>A0AA36EGX1_LACSI</name>
<reference evidence="1" key="1">
    <citation type="submission" date="2023-04" db="EMBL/GenBank/DDBJ databases">
        <authorList>
            <person name="Vijverberg K."/>
            <person name="Xiong W."/>
            <person name="Schranz E."/>
        </authorList>
    </citation>
    <scope>NUCLEOTIDE SEQUENCE</scope>
</reference>
<dbReference type="AlphaFoldDB" id="A0AA36EGX1"/>
<keyword evidence="2" id="KW-1185">Reference proteome</keyword>
<evidence type="ECO:0000313" key="2">
    <source>
        <dbReference type="Proteomes" id="UP001177003"/>
    </source>
</evidence>
<evidence type="ECO:0000313" key="1">
    <source>
        <dbReference type="EMBL" id="CAI9295963.1"/>
    </source>
</evidence>
<protein>
    <submittedName>
        <fullName evidence="1">Uncharacterized protein</fullName>
    </submittedName>
</protein>
<accession>A0AA36EGX1</accession>